<evidence type="ECO:0000313" key="2">
    <source>
        <dbReference type="EMBL" id="GGS55229.1"/>
    </source>
</evidence>
<evidence type="ECO:0000313" key="3">
    <source>
        <dbReference type="Proteomes" id="UP000653493"/>
    </source>
</evidence>
<sequence>MEDSVEQELQEALSEFARHRDALMRAQQDVAALSVTVRSKDRAVEVTVGAGGELNALRFLNDKHKEMSGQKLAAAVMETITAARTEVVARATEHLDSVAGIGSGLAMSGLEDLDLDAMLKSLGVEMPTDGANRGGGSRG</sequence>
<reference evidence="2" key="1">
    <citation type="journal article" date="2014" name="Int. J. Syst. Evol. Microbiol.">
        <title>Complete genome sequence of Corynebacterium casei LMG S-19264T (=DSM 44701T), isolated from a smear-ripened cheese.</title>
        <authorList>
            <consortium name="US DOE Joint Genome Institute (JGI-PGF)"/>
            <person name="Walter F."/>
            <person name="Albersmeier A."/>
            <person name="Kalinowski J."/>
            <person name="Ruckert C."/>
        </authorList>
    </citation>
    <scope>NUCLEOTIDE SEQUENCE</scope>
    <source>
        <strain evidence="2">JCM 4234</strain>
    </source>
</reference>
<dbReference type="AlphaFoldDB" id="A0A918GRI1"/>
<name>A0A918GRI1_STRGD</name>
<accession>A0A918GRI1</accession>
<dbReference type="Gene3D" id="3.30.1310.10">
    <property type="entry name" value="Nucleoid-associated protein YbaB-like domain"/>
    <property type="match status" value="1"/>
</dbReference>
<dbReference type="GO" id="GO:0003677">
    <property type="term" value="F:DNA binding"/>
    <property type="evidence" value="ECO:0007669"/>
    <property type="project" value="InterPro"/>
</dbReference>
<dbReference type="Pfam" id="PF02575">
    <property type="entry name" value="YbaB_DNA_bd"/>
    <property type="match status" value="1"/>
</dbReference>
<gene>
    <name evidence="2" type="ORF">GCM10010238_50680</name>
</gene>
<reference evidence="2" key="2">
    <citation type="submission" date="2020-09" db="EMBL/GenBank/DDBJ databases">
        <authorList>
            <person name="Sun Q."/>
            <person name="Ohkuma M."/>
        </authorList>
    </citation>
    <scope>NUCLEOTIDE SEQUENCE</scope>
    <source>
        <strain evidence="2">JCM 4234</strain>
    </source>
</reference>
<protein>
    <recommendedName>
        <fullName evidence="4">YbaB/EbfC family DNA-binding protein</fullName>
    </recommendedName>
</protein>
<dbReference type="InterPro" id="IPR036894">
    <property type="entry name" value="YbaB-like_sf"/>
</dbReference>
<proteinExistence type="predicted"/>
<evidence type="ECO:0008006" key="4">
    <source>
        <dbReference type="Google" id="ProtNLM"/>
    </source>
</evidence>
<dbReference type="Proteomes" id="UP000653493">
    <property type="component" value="Unassembled WGS sequence"/>
</dbReference>
<keyword evidence="1" id="KW-0175">Coiled coil</keyword>
<feature type="coiled-coil region" evidence="1">
    <location>
        <begin position="2"/>
        <end position="29"/>
    </location>
</feature>
<organism evidence="2 3">
    <name type="scientific">Streptomyces griseoviridis</name>
    <dbReference type="NCBI Taxonomy" id="45398"/>
    <lineage>
        <taxon>Bacteria</taxon>
        <taxon>Bacillati</taxon>
        <taxon>Actinomycetota</taxon>
        <taxon>Actinomycetes</taxon>
        <taxon>Kitasatosporales</taxon>
        <taxon>Streptomycetaceae</taxon>
        <taxon>Streptomyces</taxon>
    </lineage>
</organism>
<dbReference type="InterPro" id="IPR004401">
    <property type="entry name" value="YbaB/EbfC"/>
</dbReference>
<dbReference type="EMBL" id="BMSL01000019">
    <property type="protein sequence ID" value="GGS55229.1"/>
    <property type="molecule type" value="Genomic_DNA"/>
</dbReference>
<comment type="caution">
    <text evidence="2">The sequence shown here is derived from an EMBL/GenBank/DDBJ whole genome shotgun (WGS) entry which is preliminary data.</text>
</comment>
<evidence type="ECO:0000256" key="1">
    <source>
        <dbReference type="SAM" id="Coils"/>
    </source>
</evidence>
<keyword evidence="3" id="KW-1185">Reference proteome</keyword>